<evidence type="ECO:0000259" key="2">
    <source>
        <dbReference type="Pfam" id="PF20178"/>
    </source>
</evidence>
<dbReference type="InterPro" id="IPR046673">
    <property type="entry name" value="ToxA_N"/>
</dbReference>
<feature type="domain" description="Dermonecrotic toxin N-terminal" evidence="2">
    <location>
        <begin position="474"/>
        <end position="743"/>
    </location>
</feature>
<protein>
    <recommendedName>
        <fullName evidence="2">Dermonecrotic toxin N-terminal domain-containing protein</fullName>
    </recommendedName>
</protein>
<proteinExistence type="predicted"/>
<dbReference type="CDD" id="cd14729">
    <property type="entry name" value="RtxA-like"/>
    <property type="match status" value="1"/>
</dbReference>
<gene>
    <name evidence="3" type="ORF">SAMN04490208_4330</name>
</gene>
<evidence type="ECO:0000313" key="3">
    <source>
        <dbReference type="EMBL" id="SDO60584.1"/>
    </source>
</evidence>
<dbReference type="Pfam" id="PF20178">
    <property type="entry name" value="ToxA_N"/>
    <property type="match status" value="1"/>
</dbReference>
<organism evidence="3 4">
    <name type="scientific">Pseudomonas poae</name>
    <dbReference type="NCBI Taxonomy" id="200451"/>
    <lineage>
        <taxon>Bacteria</taxon>
        <taxon>Pseudomonadati</taxon>
        <taxon>Pseudomonadota</taxon>
        <taxon>Gammaproteobacteria</taxon>
        <taxon>Pseudomonadales</taxon>
        <taxon>Pseudomonadaceae</taxon>
        <taxon>Pseudomonas</taxon>
    </lineage>
</organism>
<dbReference type="Proteomes" id="UP000181903">
    <property type="component" value="Chromosome I"/>
</dbReference>
<evidence type="ECO:0000256" key="1">
    <source>
        <dbReference type="SAM" id="MobiDB-lite"/>
    </source>
</evidence>
<evidence type="ECO:0000313" key="4">
    <source>
        <dbReference type="Proteomes" id="UP000181903"/>
    </source>
</evidence>
<name>A0ABY0RZM8_9PSED</name>
<accession>A0ABY0RZM8</accession>
<dbReference type="Gene3D" id="3.40.50.11550">
    <property type="match status" value="1"/>
</dbReference>
<keyword evidence="4" id="KW-1185">Reference proteome</keyword>
<dbReference type="EMBL" id="LT629706">
    <property type="protein sequence ID" value="SDO60584.1"/>
    <property type="molecule type" value="Genomic_DNA"/>
</dbReference>
<reference evidence="3 4" key="1">
    <citation type="submission" date="2016-10" db="EMBL/GenBank/DDBJ databases">
        <authorList>
            <person name="Varghese N."/>
            <person name="Submissions S."/>
        </authorList>
    </citation>
    <scope>NUCLEOTIDE SEQUENCE [LARGE SCALE GENOMIC DNA]</scope>
    <source>
        <strain evidence="3 4">BS2776</strain>
    </source>
</reference>
<feature type="region of interest" description="Disordered" evidence="1">
    <location>
        <begin position="1"/>
        <end position="39"/>
    </location>
</feature>
<sequence length="1354" mass="147992">MTLADTLPATEKETDQSPQEPKSRQLRKGPDAPIKPTILPVEPASLSNELSRHFKVGPVKFLTSEYDTLSLKMARLQRKQPVFRDFVNAQIEQAFPQLKPLDPDMLSFERSRLGDDGRTSVAVSKEPLLDALTRAIQEIHAYPDKPFTDEPGVTSQFMLKTTPTEAARPITAADSLHTIARRIATQFPETVKNFWTQPNPKEILKDAPQDQLLSLHKKQLSTLAALGEQDGYLSSQAKRLVDTVLQYPTREERNQALAPESRPGIYPLVINDNSASGARLAGAWLVTSKEGSAPGNDDGPVVLCTPSEGLEPFENSAQAFQALAQRLDARGTAATLLEEGLPLSAQKTQSPLQGQDLIASFVPIEGDVIAEGFTQLLKRQADEVQATLMQTLSTENQVLHPMPLQDADIGAAIDDAADWSTQVDGNNAMLARYERLADKKQPQWLKNLTSSQIRGYQYLDRVEQKSVERLAPMLEKIPTLHQFANQQLNLALQKKYPGANIDAQKTTVVTTTKSRVHTRFRHGAYTPANYQTKVLSLTDLSLKNPTAFPAGDSNEHVQDTLQSKLLDAQGKPVLDSDGTPIVLKTAELLALVEDADVGGKYLDRLQSQLAPDASTGEPHKLRSAWKHALRSTMNKHAYLAKLSPTAYTASETDSAGKSLAPQWVRAVIDYPDPATRPKVDGKTVIANTMSFYGAPIQGVTVLSDQEHSSRVLYSPEAPDGIAWRALASQQELETLMAKPEWKAYARARTHSTPMESLQKTVKDYRDKNIIGTLENVQKALEPKIAYLTPIDGNLRDAMYQQVSDILLKNADLSSISNAEVSKESRYNKMMFGIELAGIFLDIVPIIGKGVSVASRLARAGLKIMRMPGNSLGKMLGKPGHLSRAFSDFTVVATGQPIPTVPISRPVFKPTAQAQTLAPGTGTLAVPSGRATRIIPAPPNGAAANQIQLNVPSTSAGTGTLSTASKIRQPPRLPDFSQHAAPQSVLDGTKRADGTFQVGDDFYIPFTDGTGVERAYKISPIYKLESGSVRAIDASSGKQFASLVRTGTGEWRLNKLKGGKPDLPLDDYMDRVLKGSAADDFVDSAETGRLREWFRRDMGEFYDSFSIRPQAPRPEIAPVSADIAPSELIKSTLSRPDVNGWVIGESHEQLASLDFLINNMARFKESGVTTIYLEGGYFLERSPTLAGNAYTADDAQYLGSRYPNDEYGDNTLSAINVLEAAHKNGIKVIGLEHAELTAHVNDLQGFQNSESFYIDRLEEFNYFATKIIENTPKGEKWVALVGNSHMNNYVEPYTGAAVPGIAELTGGLGVSIRDAAKGAASTTSVPAHAHHLTDEMEFWRGDVQIEHNVDKYLKA</sequence>
<dbReference type="SUPFAM" id="SSF159501">
    <property type="entry name" value="EreA/ChaN-like"/>
    <property type="match status" value="1"/>
</dbReference>